<dbReference type="InterPro" id="IPR053781">
    <property type="entry name" value="F-box_AtFBL13-like"/>
</dbReference>
<dbReference type="PROSITE" id="PS50181">
    <property type="entry name" value="FBOX"/>
    <property type="match status" value="1"/>
</dbReference>
<reference evidence="2 3" key="1">
    <citation type="journal article" date="2014" name="Am. J. Bot.">
        <title>Genome assembly and annotation for red clover (Trifolium pratense; Fabaceae).</title>
        <authorList>
            <person name="Istvanek J."/>
            <person name="Jaros M."/>
            <person name="Krenek A."/>
            <person name="Repkova J."/>
        </authorList>
    </citation>
    <scope>NUCLEOTIDE SEQUENCE [LARGE SCALE GENOMIC DNA]</scope>
    <source>
        <strain evidence="3">cv. Tatra</strain>
        <tissue evidence="2">Young leaves</tissue>
    </source>
</reference>
<gene>
    <name evidence="2" type="ORF">L195_g046598</name>
</gene>
<dbReference type="Proteomes" id="UP000236291">
    <property type="component" value="Unassembled WGS sequence"/>
</dbReference>
<dbReference type="InterPro" id="IPR032675">
    <property type="entry name" value="LRR_dom_sf"/>
</dbReference>
<name>A0A2K3MI81_TRIPR</name>
<comment type="caution">
    <text evidence="2">The sequence shown here is derived from an EMBL/GenBank/DDBJ whole genome shotgun (WGS) entry which is preliminary data.</text>
</comment>
<dbReference type="CDD" id="cd22160">
    <property type="entry name" value="F-box_AtFBL13-like"/>
    <property type="match status" value="1"/>
</dbReference>
<dbReference type="InterPro" id="IPR013101">
    <property type="entry name" value="LRR_PRU1-like"/>
</dbReference>
<dbReference type="SUPFAM" id="SSF81383">
    <property type="entry name" value="F-box domain"/>
    <property type="match status" value="1"/>
</dbReference>
<dbReference type="InterPro" id="IPR001810">
    <property type="entry name" value="F-box_dom"/>
</dbReference>
<dbReference type="InterPro" id="IPR036047">
    <property type="entry name" value="F-box-like_dom_sf"/>
</dbReference>
<organism evidence="2 3">
    <name type="scientific">Trifolium pratense</name>
    <name type="common">Red clover</name>
    <dbReference type="NCBI Taxonomy" id="57577"/>
    <lineage>
        <taxon>Eukaryota</taxon>
        <taxon>Viridiplantae</taxon>
        <taxon>Streptophyta</taxon>
        <taxon>Embryophyta</taxon>
        <taxon>Tracheophyta</taxon>
        <taxon>Spermatophyta</taxon>
        <taxon>Magnoliopsida</taxon>
        <taxon>eudicotyledons</taxon>
        <taxon>Gunneridae</taxon>
        <taxon>Pentapetalae</taxon>
        <taxon>rosids</taxon>
        <taxon>fabids</taxon>
        <taxon>Fabales</taxon>
        <taxon>Fabaceae</taxon>
        <taxon>Papilionoideae</taxon>
        <taxon>50 kb inversion clade</taxon>
        <taxon>NPAAA clade</taxon>
        <taxon>Hologalegina</taxon>
        <taxon>IRL clade</taxon>
        <taxon>Trifolieae</taxon>
        <taxon>Trifolium</taxon>
    </lineage>
</organism>
<dbReference type="EMBL" id="ASHM01062933">
    <property type="protein sequence ID" value="PNX90474.1"/>
    <property type="molecule type" value="Genomic_DNA"/>
</dbReference>
<sequence length="378" mass="43730">MDDRISSLPNHILSHILSFLPTEDVYATSFLSKRWIPLRLLVKNLDIDDQRNVTSGKSLSAFKQMIHATLFALTTEHKFIQKIHIKCDYANSHGLEYSLLKNSLTAAAEHGMEHLDLSLMKYNPCFIFSFRTLVVLKLKELSFQHFSNAVELASLKILHVFRVNIKRCGYLAKLLDGCPILEDFEIKDLISTCWSCSQEFKKLSRLVRANIIQRQGCHDIPPLHILCNVEFLRLETILIHVSGDKIPIFVNLTHFELFYDGLVDFDWDMINGLLENCPNLQNFLIDKTQCDISDEELRRDPFVPKCISLQLRKCTITNFNRYDLEFVKYIMQQNSACLRSMTLYIQPSIDEDPFDKLEILNGLLSSVEISPTCKFIFI</sequence>
<dbReference type="Pfam" id="PF08387">
    <property type="entry name" value="FBD"/>
    <property type="match status" value="1"/>
</dbReference>
<dbReference type="Pfam" id="PF07723">
    <property type="entry name" value="LRR_2"/>
    <property type="match status" value="1"/>
</dbReference>
<dbReference type="Gene3D" id="1.20.1280.50">
    <property type="match status" value="1"/>
</dbReference>
<accession>A0A2K3MI81</accession>
<reference evidence="2 3" key="2">
    <citation type="journal article" date="2017" name="Front. Plant Sci.">
        <title>Gene Classification and Mining of Molecular Markers Useful in Red Clover (Trifolium pratense) Breeding.</title>
        <authorList>
            <person name="Istvanek J."/>
            <person name="Dluhosova J."/>
            <person name="Dluhos P."/>
            <person name="Patkova L."/>
            <person name="Nedelnik J."/>
            <person name="Repkova J."/>
        </authorList>
    </citation>
    <scope>NUCLEOTIDE SEQUENCE [LARGE SCALE GENOMIC DNA]</scope>
    <source>
        <strain evidence="3">cv. Tatra</strain>
        <tissue evidence="2">Young leaves</tissue>
    </source>
</reference>
<dbReference type="SMART" id="SM00579">
    <property type="entry name" value="FBD"/>
    <property type="match status" value="1"/>
</dbReference>
<evidence type="ECO:0000313" key="2">
    <source>
        <dbReference type="EMBL" id="PNX90474.1"/>
    </source>
</evidence>
<evidence type="ECO:0000313" key="3">
    <source>
        <dbReference type="Proteomes" id="UP000236291"/>
    </source>
</evidence>
<dbReference type="InterPro" id="IPR006566">
    <property type="entry name" value="FBD"/>
</dbReference>
<proteinExistence type="predicted"/>
<dbReference type="Pfam" id="PF00646">
    <property type="entry name" value="F-box"/>
    <property type="match status" value="1"/>
</dbReference>
<protein>
    <submittedName>
        <fullName evidence="2">F-box/LRR-repeat protein</fullName>
    </submittedName>
</protein>
<dbReference type="PANTHER" id="PTHR31900:SF34">
    <property type="entry name" value="EMB|CAB62440.1-RELATED"/>
    <property type="match status" value="1"/>
</dbReference>
<dbReference type="STRING" id="57577.A0A2K3MI81"/>
<dbReference type="PANTHER" id="PTHR31900">
    <property type="entry name" value="F-BOX/RNI SUPERFAMILY PROTEIN-RELATED"/>
    <property type="match status" value="1"/>
</dbReference>
<dbReference type="Gene3D" id="3.80.10.10">
    <property type="entry name" value="Ribonuclease Inhibitor"/>
    <property type="match status" value="1"/>
</dbReference>
<dbReference type="SUPFAM" id="SSF52047">
    <property type="entry name" value="RNI-like"/>
    <property type="match status" value="1"/>
</dbReference>
<feature type="domain" description="F-box" evidence="1">
    <location>
        <begin position="2"/>
        <end position="35"/>
    </location>
</feature>
<evidence type="ECO:0000259" key="1">
    <source>
        <dbReference type="PROSITE" id="PS50181"/>
    </source>
</evidence>
<dbReference type="AlphaFoldDB" id="A0A2K3MI81"/>
<dbReference type="InterPro" id="IPR050232">
    <property type="entry name" value="FBL13/AtMIF1-like"/>
</dbReference>